<reference evidence="2" key="1">
    <citation type="submission" date="2018-02" db="EMBL/GenBank/DDBJ databases">
        <title>Rhizophora mucronata_Transcriptome.</title>
        <authorList>
            <person name="Meera S.P."/>
            <person name="Sreeshan A."/>
            <person name="Augustine A."/>
        </authorList>
    </citation>
    <scope>NUCLEOTIDE SEQUENCE</scope>
    <source>
        <tissue evidence="2">Leaf</tissue>
    </source>
</reference>
<evidence type="ECO:0000256" key="1">
    <source>
        <dbReference type="SAM" id="MobiDB-lite"/>
    </source>
</evidence>
<name>A0A2P2NWB2_RHIMU</name>
<protein>
    <submittedName>
        <fullName evidence="2">Uncharacterized protein</fullName>
    </submittedName>
</protein>
<accession>A0A2P2NWB2</accession>
<organism evidence="2">
    <name type="scientific">Rhizophora mucronata</name>
    <name type="common">Asiatic mangrove</name>
    <dbReference type="NCBI Taxonomy" id="61149"/>
    <lineage>
        <taxon>Eukaryota</taxon>
        <taxon>Viridiplantae</taxon>
        <taxon>Streptophyta</taxon>
        <taxon>Embryophyta</taxon>
        <taxon>Tracheophyta</taxon>
        <taxon>Spermatophyta</taxon>
        <taxon>Magnoliopsida</taxon>
        <taxon>eudicotyledons</taxon>
        <taxon>Gunneridae</taxon>
        <taxon>Pentapetalae</taxon>
        <taxon>rosids</taxon>
        <taxon>fabids</taxon>
        <taxon>Malpighiales</taxon>
        <taxon>Rhizophoraceae</taxon>
        <taxon>Rhizophora</taxon>
    </lineage>
</organism>
<dbReference type="AlphaFoldDB" id="A0A2P2NWB2"/>
<dbReference type="EMBL" id="GGEC01066300">
    <property type="protein sequence ID" value="MBX46784.1"/>
    <property type="molecule type" value="Transcribed_RNA"/>
</dbReference>
<proteinExistence type="predicted"/>
<feature type="region of interest" description="Disordered" evidence="1">
    <location>
        <begin position="1"/>
        <end position="59"/>
    </location>
</feature>
<evidence type="ECO:0000313" key="2">
    <source>
        <dbReference type="EMBL" id="MBX46784.1"/>
    </source>
</evidence>
<feature type="compositionally biased region" description="Basic and acidic residues" evidence="1">
    <location>
        <begin position="1"/>
        <end position="12"/>
    </location>
</feature>
<feature type="compositionally biased region" description="Polar residues" evidence="1">
    <location>
        <begin position="37"/>
        <end position="59"/>
    </location>
</feature>
<sequence>MLESREMIRKPEGIIGASSEKEASMGAKMSSAEVPTAFSSTPLQSCNKNMSLGTIMSSR</sequence>